<reference evidence="3" key="1">
    <citation type="journal article" date="2019" name="Int. J. Syst. Evol. Microbiol.">
        <title>The Global Catalogue of Microorganisms (GCM) 10K type strain sequencing project: providing services to taxonomists for standard genome sequencing and annotation.</title>
        <authorList>
            <consortium name="The Broad Institute Genomics Platform"/>
            <consortium name="The Broad Institute Genome Sequencing Center for Infectious Disease"/>
            <person name="Wu L."/>
            <person name="Ma J."/>
        </authorList>
    </citation>
    <scope>NUCLEOTIDE SEQUENCE [LARGE SCALE GENOMIC DNA]</scope>
    <source>
        <strain evidence="3">KCTC 52416</strain>
    </source>
</reference>
<dbReference type="Pfam" id="PF00027">
    <property type="entry name" value="cNMP_binding"/>
    <property type="match status" value="1"/>
</dbReference>
<name>A0ABV7JDD5_9SPHI</name>
<dbReference type="CDD" id="cd00038">
    <property type="entry name" value="CAP_ED"/>
    <property type="match status" value="1"/>
</dbReference>
<dbReference type="InterPro" id="IPR000595">
    <property type="entry name" value="cNMP-bd_dom"/>
</dbReference>
<feature type="domain" description="Cyclic nucleotide-binding" evidence="1">
    <location>
        <begin position="21"/>
        <end position="140"/>
    </location>
</feature>
<gene>
    <name evidence="2" type="ORF">ACFOET_00755</name>
</gene>
<dbReference type="SUPFAM" id="SSF51206">
    <property type="entry name" value="cAMP-binding domain-like"/>
    <property type="match status" value="1"/>
</dbReference>
<evidence type="ECO:0000313" key="2">
    <source>
        <dbReference type="EMBL" id="MFC3196130.1"/>
    </source>
</evidence>
<evidence type="ECO:0000259" key="1">
    <source>
        <dbReference type="SMART" id="SM00100"/>
    </source>
</evidence>
<sequence>MFKFVQRRLLMFSTINDYVNRCGRFSPEEITTFNSLLKPRLVKRKQLLLREGEVCDFEAYIVKGCIRTYYIDENGSEVNLQFAVEDWWVSDIGSFHEHKPSLQYIEAVEDSELLILNPARKEELLARVPQFERVFRLMVQRHLAALEHRLIRTIAHNAETRYLEFVKQYPKTAQRVPQHYIAAYLGVTPEFLSKVRKRLATRKD</sequence>
<dbReference type="SMART" id="SM00100">
    <property type="entry name" value="cNMP"/>
    <property type="match status" value="1"/>
</dbReference>
<proteinExistence type="predicted"/>
<dbReference type="Gene3D" id="2.60.120.10">
    <property type="entry name" value="Jelly Rolls"/>
    <property type="match status" value="1"/>
</dbReference>
<accession>A0ABV7JDD5</accession>
<evidence type="ECO:0000313" key="3">
    <source>
        <dbReference type="Proteomes" id="UP001595526"/>
    </source>
</evidence>
<comment type="caution">
    <text evidence="2">The sequence shown here is derived from an EMBL/GenBank/DDBJ whole genome shotgun (WGS) entry which is preliminary data.</text>
</comment>
<organism evidence="2 3">
    <name type="scientific">Parapedobacter deserti</name>
    <dbReference type="NCBI Taxonomy" id="1912957"/>
    <lineage>
        <taxon>Bacteria</taxon>
        <taxon>Pseudomonadati</taxon>
        <taxon>Bacteroidota</taxon>
        <taxon>Sphingobacteriia</taxon>
        <taxon>Sphingobacteriales</taxon>
        <taxon>Sphingobacteriaceae</taxon>
        <taxon>Parapedobacter</taxon>
    </lineage>
</organism>
<dbReference type="EMBL" id="JBHRTA010000003">
    <property type="protein sequence ID" value="MFC3196130.1"/>
    <property type="molecule type" value="Genomic_DNA"/>
</dbReference>
<keyword evidence="3" id="KW-1185">Reference proteome</keyword>
<dbReference type="InterPro" id="IPR018490">
    <property type="entry name" value="cNMP-bd_dom_sf"/>
</dbReference>
<dbReference type="RefSeq" id="WP_379018540.1">
    <property type="nucleotide sequence ID" value="NZ_JBHRTA010000003.1"/>
</dbReference>
<protein>
    <submittedName>
        <fullName evidence="2">Crp/Fnr family transcriptional regulator</fullName>
    </submittedName>
</protein>
<dbReference type="InterPro" id="IPR014710">
    <property type="entry name" value="RmlC-like_jellyroll"/>
</dbReference>
<dbReference type="Proteomes" id="UP001595526">
    <property type="component" value="Unassembled WGS sequence"/>
</dbReference>